<proteinExistence type="inferred from homology"/>
<dbReference type="OrthoDB" id="7245165at2"/>
<dbReference type="InterPro" id="IPR000120">
    <property type="entry name" value="Amidase"/>
</dbReference>
<evidence type="ECO:0000256" key="1">
    <source>
        <dbReference type="ARBA" id="ARBA00009199"/>
    </source>
</evidence>
<dbReference type="SUPFAM" id="SSF75304">
    <property type="entry name" value="Amidase signature (AS) enzymes"/>
    <property type="match status" value="1"/>
</dbReference>
<gene>
    <name evidence="3" type="ORF">SAMN07250955_110107</name>
</gene>
<keyword evidence="4" id="KW-1185">Reference proteome</keyword>
<dbReference type="Gene3D" id="3.90.1300.10">
    <property type="entry name" value="Amidase signature (AS) domain"/>
    <property type="match status" value="1"/>
</dbReference>
<comment type="similarity">
    <text evidence="1">Belongs to the amidase family.</text>
</comment>
<dbReference type="PANTHER" id="PTHR11895:SF7">
    <property type="entry name" value="GLUTAMYL-TRNA(GLN) AMIDOTRANSFERASE SUBUNIT A, MITOCHONDRIAL"/>
    <property type="match status" value="1"/>
</dbReference>
<dbReference type="InterPro" id="IPR023631">
    <property type="entry name" value="Amidase_dom"/>
</dbReference>
<accession>A0A212RLU9</accession>
<name>A0A212RLU9_9PROT</name>
<organism evidence="3 4">
    <name type="scientific">Arboricoccus pini</name>
    <dbReference type="NCBI Taxonomy" id="1963835"/>
    <lineage>
        <taxon>Bacteria</taxon>
        <taxon>Pseudomonadati</taxon>
        <taxon>Pseudomonadota</taxon>
        <taxon>Alphaproteobacteria</taxon>
        <taxon>Geminicoccales</taxon>
        <taxon>Geminicoccaceae</taxon>
        <taxon>Arboricoccus</taxon>
    </lineage>
</organism>
<evidence type="ECO:0000259" key="2">
    <source>
        <dbReference type="Pfam" id="PF01425"/>
    </source>
</evidence>
<protein>
    <submittedName>
        <fullName evidence="3">Amidase</fullName>
    </submittedName>
</protein>
<dbReference type="EMBL" id="FYEH01000010">
    <property type="protein sequence ID" value="SNB73303.1"/>
    <property type="molecule type" value="Genomic_DNA"/>
</dbReference>
<reference evidence="3 4" key="1">
    <citation type="submission" date="2017-06" db="EMBL/GenBank/DDBJ databases">
        <authorList>
            <person name="Kim H.J."/>
            <person name="Triplett B.A."/>
        </authorList>
    </citation>
    <scope>NUCLEOTIDE SEQUENCE [LARGE SCALE GENOMIC DNA]</scope>
    <source>
        <strain evidence="3 4">B29T1</strain>
    </source>
</reference>
<dbReference type="RefSeq" id="WP_088562182.1">
    <property type="nucleotide sequence ID" value="NZ_FYEH01000010.1"/>
</dbReference>
<dbReference type="Pfam" id="PF01425">
    <property type="entry name" value="Amidase"/>
    <property type="match status" value="1"/>
</dbReference>
<dbReference type="Proteomes" id="UP000197065">
    <property type="component" value="Unassembled WGS sequence"/>
</dbReference>
<dbReference type="AlphaFoldDB" id="A0A212RLU9"/>
<evidence type="ECO:0000313" key="3">
    <source>
        <dbReference type="EMBL" id="SNB73303.1"/>
    </source>
</evidence>
<dbReference type="PANTHER" id="PTHR11895">
    <property type="entry name" value="TRANSAMIDASE"/>
    <property type="match status" value="1"/>
</dbReference>
<dbReference type="GO" id="GO:0003824">
    <property type="term" value="F:catalytic activity"/>
    <property type="evidence" value="ECO:0007669"/>
    <property type="project" value="InterPro"/>
</dbReference>
<sequence length="478" mass="51354">MTADLIGLYTASDALGLAEKVKRKEVKATELAEVAIGLIEAIDPQLNAVPLKLFELARERAVAPGDGLFAGVPFLLKDIGSLWKGTPLTAGLAYRRDYVCQIDTAMVTRMKEAGLVPLGRSNVPENGWCIATEPPAYGPTLNPWNPAVTPGGSSGGSAAAVAARLVPLGEATDGGGSIRVPASCCGILGLKPSRGRISYAPYADFWHGSVYSLAVTRSVRDTAAFLDATAINLPGDPYTPPVPDGTWLASIATPKKRLRIGYTTKAPWGPPLAPEVMAAMEAMITLLKELGHELVPHDMAGDLEGAWSHYNDVIAVETVLGFEELAKEVGRPVRQDDLLPYNWAQLERGRSLDALHYATSVHVMRDTAKVIAMDLDPFDAFLTPTLTQLPRPVGYWDMKIADYERYNALWTDAAYMFAFNISGLPAVSVPTAWTDDDIPIGTQFVGRFGDEATLLNLAAQIEAARPWTNRRPAICAGG</sequence>
<dbReference type="InterPro" id="IPR020556">
    <property type="entry name" value="Amidase_CS"/>
</dbReference>
<dbReference type="PROSITE" id="PS00571">
    <property type="entry name" value="AMIDASES"/>
    <property type="match status" value="1"/>
</dbReference>
<evidence type="ECO:0000313" key="4">
    <source>
        <dbReference type="Proteomes" id="UP000197065"/>
    </source>
</evidence>
<dbReference type="InterPro" id="IPR036928">
    <property type="entry name" value="AS_sf"/>
</dbReference>
<feature type="domain" description="Amidase" evidence="2">
    <location>
        <begin position="34"/>
        <end position="455"/>
    </location>
</feature>